<gene>
    <name evidence="3" type="ORF">MOQ_002340</name>
</gene>
<comment type="caution">
    <text evidence="3">The sequence shown here is derived from an EMBL/GenBank/DDBJ whole genome shotgun (WGS) entry which is preliminary data.</text>
</comment>
<evidence type="ECO:0000256" key="2">
    <source>
        <dbReference type="SAM" id="SignalP"/>
    </source>
</evidence>
<dbReference type="Proteomes" id="UP000007350">
    <property type="component" value="Unassembled WGS sequence"/>
</dbReference>
<name>K2N7E8_TRYCR</name>
<feature type="signal peptide" evidence="2">
    <location>
        <begin position="1"/>
        <end position="24"/>
    </location>
</feature>
<dbReference type="AlphaFoldDB" id="K2N7E8"/>
<protein>
    <recommendedName>
        <fullName evidence="5">Trans-sialidase</fullName>
    </recommendedName>
</protein>
<evidence type="ECO:0000256" key="1">
    <source>
        <dbReference type="SAM" id="MobiDB-lite"/>
    </source>
</evidence>
<accession>K2N7E8</accession>
<feature type="region of interest" description="Disordered" evidence="1">
    <location>
        <begin position="225"/>
        <end position="244"/>
    </location>
</feature>
<dbReference type="EMBL" id="AHKC01008914">
    <property type="protein sequence ID" value="EKF35390.1"/>
    <property type="molecule type" value="Genomic_DNA"/>
</dbReference>
<organism evidence="3 4">
    <name type="scientific">Trypanosoma cruzi marinkellei</name>
    <dbReference type="NCBI Taxonomy" id="85056"/>
    <lineage>
        <taxon>Eukaryota</taxon>
        <taxon>Discoba</taxon>
        <taxon>Euglenozoa</taxon>
        <taxon>Kinetoplastea</taxon>
        <taxon>Metakinetoplastina</taxon>
        <taxon>Trypanosomatida</taxon>
        <taxon>Trypanosomatidae</taxon>
        <taxon>Trypanosoma</taxon>
        <taxon>Schizotrypanum</taxon>
    </lineage>
</organism>
<proteinExistence type="predicted"/>
<feature type="chain" id="PRO_5003865189" description="Trans-sialidase" evidence="2">
    <location>
        <begin position="25"/>
        <end position="269"/>
    </location>
</feature>
<dbReference type="OrthoDB" id="245237at2759"/>
<evidence type="ECO:0000313" key="3">
    <source>
        <dbReference type="EMBL" id="EKF35390.1"/>
    </source>
</evidence>
<evidence type="ECO:0008006" key="5">
    <source>
        <dbReference type="Google" id="ProtNLM"/>
    </source>
</evidence>
<evidence type="ECO:0000313" key="4">
    <source>
        <dbReference type="Proteomes" id="UP000007350"/>
    </source>
</evidence>
<keyword evidence="2" id="KW-0732">Signal</keyword>
<keyword evidence="4" id="KW-1185">Reference proteome</keyword>
<reference evidence="3 4" key="1">
    <citation type="journal article" date="2012" name="BMC Genomics">
        <title>Comparative genomic analysis of human infective Trypanosoma cruzi lineages with the bat-restricted subspecies T. cruzi marinkellei.</title>
        <authorList>
            <person name="Franzen O."/>
            <person name="Talavera-Lopez C."/>
            <person name="Ochaya S."/>
            <person name="Butler C.E."/>
            <person name="Messenger L.A."/>
            <person name="Lewis M.D."/>
            <person name="Llewellyn M.S."/>
            <person name="Marinkelle C.J."/>
            <person name="Tyler K.M."/>
            <person name="Miles M.A."/>
            <person name="Andersson B."/>
        </authorList>
    </citation>
    <scope>NUCLEOTIDE SEQUENCE [LARGE SCALE GENOMIC DNA]</scope>
    <source>
        <strain evidence="3 4">B7</strain>
    </source>
</reference>
<sequence length="269" mass="29954">MSMTMHWVALLFLFLLCLSLCVHGNRESLQLPVSVVSRMSGEWGVEVHSPCDPFIVAGILTVDGGTMTMTWLHETFVGPDLAPAADEGETILHAGGLHAFIPNARELTPLLYTICGEGQSNTLNTPHRPGLGDRMEKTEMTEYTGVLFKNPTGNLLECQLAVRDVCIRLLGGHTYGLQSDHLRMKGSLQFIEMQFDVPNMTGHCVEMRGAFGVQQGAIKQEIREKKDRNRRLDSAKGRPDEKERVMDQNARNGAIVIRLVRRQTKVKSK</sequence>